<keyword evidence="5 10" id="KW-1133">Transmembrane helix</keyword>
<dbReference type="InterPro" id="IPR036259">
    <property type="entry name" value="MFS_trans_sf"/>
</dbReference>
<sequence length="532" mass="58895">MVTEKVDIDAEGKEKDGHVTVLSDDLLRVENIEKDMGAIEALKLYPWSVVWSVVFSLTIIMEAYDKGLIGSLYAQTAFKIRFGDYYPSIKGYQVPAPWQAALTQASNVGIFIGIWINGLIVDRLGYKKTALGGLCFLAATLLLTIFAVNRGMLFAGEFLCGLPWGTFIACAPAYASEVAPIALRGVLTTYINLAFVIGQFIAAGVLLGVQGRTDTMGWKIPFIVQEAWPVPLFILICLTPESPWWYVRHNRVEEAEKSLRRLRGDAGPVPINQQVAMMVETNRAEMELGQGEHVTYSDCFKGTDLRRTEIVCLAWASQLFSGQNFTAYMTYFFTLSGLKSSDAFKLNLGNYALGFVGTVSSWFLLNKFGRRKIFLTGISIMTMIMGIIGCLYWTAEKHTSAKWGQAGLLLTWTVVSDASIGPVVYAIVSETSSTRLRAKSVGLARNAYTVCALCFGFAVPFMMNAAYGNLKGKTAFLFFGTSILALIWAFFRLPECKGRSYRELDILFDQRISARKFATADAQEHPQATLHV</sequence>
<evidence type="ECO:0000259" key="11">
    <source>
        <dbReference type="PROSITE" id="PS50850"/>
    </source>
</evidence>
<feature type="transmembrane region" description="Helical" evidence="10">
    <location>
        <begin position="310"/>
        <end position="333"/>
    </location>
</feature>
<dbReference type="VEuPathDB" id="FungiDB:I302_07709"/>
<keyword evidence="4 10" id="KW-0812">Transmembrane</keyword>
<name>A0A1B9FX52_9TREE</name>
<evidence type="ECO:0000256" key="8">
    <source>
        <dbReference type="ARBA" id="ARBA00049119"/>
    </source>
</evidence>
<feature type="transmembrane region" description="Helical" evidence="10">
    <location>
        <begin position="44"/>
        <end position="64"/>
    </location>
</feature>
<evidence type="ECO:0000256" key="2">
    <source>
        <dbReference type="ARBA" id="ARBA00010992"/>
    </source>
</evidence>
<dbReference type="InterPro" id="IPR020846">
    <property type="entry name" value="MFS_dom"/>
</dbReference>
<gene>
    <name evidence="12" type="ORF">I302_07709</name>
</gene>
<evidence type="ECO:0000256" key="4">
    <source>
        <dbReference type="ARBA" id="ARBA00022692"/>
    </source>
</evidence>
<dbReference type="PANTHER" id="PTHR48022">
    <property type="entry name" value="PLASTIDIC GLUCOSE TRANSPORTER 4"/>
    <property type="match status" value="1"/>
</dbReference>
<dbReference type="GO" id="GO:0016020">
    <property type="term" value="C:membrane"/>
    <property type="evidence" value="ECO:0007669"/>
    <property type="project" value="UniProtKB-SubCell"/>
</dbReference>
<dbReference type="PANTHER" id="PTHR48022:SF5">
    <property type="entry name" value="ALPHA-GLUCOSIDES PERMEASE MPH2-RELATED"/>
    <property type="match status" value="1"/>
</dbReference>
<dbReference type="InterPro" id="IPR005828">
    <property type="entry name" value="MFS_sugar_transport-like"/>
</dbReference>
<feature type="transmembrane region" description="Helical" evidence="10">
    <location>
        <begin position="373"/>
        <end position="394"/>
    </location>
</feature>
<organism evidence="12">
    <name type="scientific">Kwoniella bestiolae CBS 10118</name>
    <dbReference type="NCBI Taxonomy" id="1296100"/>
    <lineage>
        <taxon>Eukaryota</taxon>
        <taxon>Fungi</taxon>
        <taxon>Dikarya</taxon>
        <taxon>Basidiomycota</taxon>
        <taxon>Agaricomycotina</taxon>
        <taxon>Tremellomycetes</taxon>
        <taxon>Tremellales</taxon>
        <taxon>Cryptococcaceae</taxon>
        <taxon>Kwoniella</taxon>
    </lineage>
</organism>
<evidence type="ECO:0000256" key="5">
    <source>
        <dbReference type="ARBA" id="ARBA00022989"/>
    </source>
</evidence>
<comment type="catalytic activity">
    <reaction evidence="8">
        <text>myo-inositol(out) + H(+)(out) = myo-inositol(in) + H(+)(in)</text>
        <dbReference type="Rhea" id="RHEA:60364"/>
        <dbReference type="ChEBI" id="CHEBI:15378"/>
        <dbReference type="ChEBI" id="CHEBI:17268"/>
    </reaction>
</comment>
<feature type="transmembrane region" description="Helical" evidence="10">
    <location>
        <begin position="474"/>
        <end position="493"/>
    </location>
</feature>
<feature type="transmembrane region" description="Helical" evidence="10">
    <location>
        <begin position="96"/>
        <end position="117"/>
    </location>
</feature>
<evidence type="ECO:0000256" key="7">
    <source>
        <dbReference type="ARBA" id="ARBA00026248"/>
    </source>
</evidence>
<feature type="transmembrane region" description="Helical" evidence="10">
    <location>
        <begin position="187"/>
        <end position="207"/>
    </location>
</feature>
<keyword evidence="6 10" id="KW-0472">Membrane</keyword>
<dbReference type="PROSITE" id="PS50850">
    <property type="entry name" value="MFS"/>
    <property type="match status" value="1"/>
</dbReference>
<dbReference type="InterPro" id="IPR005829">
    <property type="entry name" value="Sugar_transporter_CS"/>
</dbReference>
<dbReference type="NCBIfam" id="TIGR00879">
    <property type="entry name" value="SP"/>
    <property type="match status" value="1"/>
</dbReference>
<evidence type="ECO:0000256" key="10">
    <source>
        <dbReference type="SAM" id="Phobius"/>
    </source>
</evidence>
<comment type="similarity">
    <text evidence="2 9">Belongs to the major facilitator superfamily. Sugar transporter (TC 2.A.1.1) family.</text>
</comment>
<feature type="transmembrane region" description="Helical" evidence="10">
    <location>
        <begin position="129"/>
        <end position="148"/>
    </location>
</feature>
<dbReference type="InterPro" id="IPR003663">
    <property type="entry name" value="Sugar/inositol_transpt"/>
</dbReference>
<keyword evidence="3 9" id="KW-0813">Transport</keyword>
<evidence type="ECO:0000256" key="1">
    <source>
        <dbReference type="ARBA" id="ARBA00004141"/>
    </source>
</evidence>
<evidence type="ECO:0000313" key="12">
    <source>
        <dbReference type="EMBL" id="OCF23355.1"/>
    </source>
</evidence>
<feature type="transmembrane region" description="Helical" evidence="10">
    <location>
        <begin position="448"/>
        <end position="468"/>
    </location>
</feature>
<evidence type="ECO:0000256" key="9">
    <source>
        <dbReference type="RuleBase" id="RU003346"/>
    </source>
</evidence>
<dbReference type="PROSITE" id="PS00217">
    <property type="entry name" value="SUGAR_TRANSPORT_2"/>
    <property type="match status" value="1"/>
</dbReference>
<feature type="transmembrane region" description="Helical" evidence="10">
    <location>
        <begin position="348"/>
        <end position="366"/>
    </location>
</feature>
<accession>A0A1B9FX52</accession>
<dbReference type="AlphaFoldDB" id="A0A1B9FX52"/>
<comment type="subcellular location">
    <subcellularLocation>
        <location evidence="1">Membrane</location>
        <topology evidence="1">Multi-pass membrane protein</topology>
    </subcellularLocation>
</comment>
<dbReference type="GO" id="GO:0005351">
    <property type="term" value="F:carbohydrate:proton symporter activity"/>
    <property type="evidence" value="ECO:0007669"/>
    <property type="project" value="TreeGrafter"/>
</dbReference>
<feature type="domain" description="Major facilitator superfamily (MFS) profile" evidence="11">
    <location>
        <begin position="51"/>
        <end position="497"/>
    </location>
</feature>
<keyword evidence="7" id="KW-0462">Maltose metabolism</keyword>
<dbReference type="SUPFAM" id="SSF103473">
    <property type="entry name" value="MFS general substrate transporter"/>
    <property type="match status" value="1"/>
</dbReference>
<dbReference type="InterPro" id="IPR050360">
    <property type="entry name" value="MFS_Sugar_Transporters"/>
</dbReference>
<protein>
    <recommendedName>
        <fullName evidence="11">Major facilitator superfamily (MFS) profile domain-containing protein</fullName>
    </recommendedName>
</protein>
<dbReference type="Gene3D" id="1.20.1250.20">
    <property type="entry name" value="MFS general substrate transporter like domains"/>
    <property type="match status" value="1"/>
</dbReference>
<dbReference type="EMBL" id="KI894024">
    <property type="protein sequence ID" value="OCF23355.1"/>
    <property type="molecule type" value="Genomic_DNA"/>
</dbReference>
<reference evidence="12" key="1">
    <citation type="submission" date="2013-07" db="EMBL/GenBank/DDBJ databases">
        <title>The Genome Sequence of Cryptococcus bestiolae CBS10118.</title>
        <authorList>
            <consortium name="The Broad Institute Genome Sequencing Platform"/>
            <person name="Cuomo C."/>
            <person name="Litvintseva A."/>
            <person name="Chen Y."/>
            <person name="Heitman J."/>
            <person name="Sun S."/>
            <person name="Springer D."/>
            <person name="Dromer F."/>
            <person name="Young S.K."/>
            <person name="Zeng Q."/>
            <person name="Gargeya S."/>
            <person name="Fitzgerald M."/>
            <person name="Abouelleil A."/>
            <person name="Alvarado L."/>
            <person name="Berlin A.M."/>
            <person name="Chapman S.B."/>
            <person name="Dewar J."/>
            <person name="Goldberg J."/>
            <person name="Griggs A."/>
            <person name="Gujja S."/>
            <person name="Hansen M."/>
            <person name="Howarth C."/>
            <person name="Imamovic A."/>
            <person name="Larimer J."/>
            <person name="McCowan C."/>
            <person name="Murphy C."/>
            <person name="Pearson M."/>
            <person name="Priest M."/>
            <person name="Roberts A."/>
            <person name="Saif S."/>
            <person name="Shea T."/>
            <person name="Sykes S."/>
            <person name="Wortman J."/>
            <person name="Nusbaum C."/>
            <person name="Birren B."/>
        </authorList>
    </citation>
    <scope>NUCLEOTIDE SEQUENCE [LARGE SCALE GENOMIC DNA]</scope>
    <source>
        <strain evidence="12">CBS 10118</strain>
    </source>
</reference>
<evidence type="ECO:0000256" key="6">
    <source>
        <dbReference type="ARBA" id="ARBA00023136"/>
    </source>
</evidence>
<evidence type="ECO:0000256" key="3">
    <source>
        <dbReference type="ARBA" id="ARBA00022448"/>
    </source>
</evidence>
<feature type="transmembrane region" description="Helical" evidence="10">
    <location>
        <begin position="406"/>
        <end position="428"/>
    </location>
</feature>
<reference evidence="12" key="2">
    <citation type="submission" date="2014-01" db="EMBL/GenBank/DDBJ databases">
        <title>Evolution of pathogenesis and genome organization in the Tremellales.</title>
        <authorList>
            <person name="Cuomo C."/>
            <person name="Litvintseva A."/>
            <person name="Heitman J."/>
            <person name="Chen Y."/>
            <person name="Sun S."/>
            <person name="Springer D."/>
            <person name="Dromer F."/>
            <person name="Young S."/>
            <person name="Zeng Q."/>
            <person name="Chapman S."/>
            <person name="Gujja S."/>
            <person name="Saif S."/>
            <person name="Birren B."/>
        </authorList>
    </citation>
    <scope>NUCLEOTIDE SEQUENCE</scope>
    <source>
        <strain evidence="12">CBS 10118</strain>
    </source>
</reference>
<dbReference type="Pfam" id="PF00083">
    <property type="entry name" value="Sugar_tr"/>
    <property type="match status" value="1"/>
</dbReference>
<dbReference type="FunFam" id="1.20.1250.20:FF:000078">
    <property type="entry name" value="MFS maltose transporter, putative"/>
    <property type="match status" value="1"/>
</dbReference>
<proteinExistence type="inferred from homology"/>
<dbReference type="OrthoDB" id="6612291at2759"/>
<dbReference type="GO" id="GO:0000023">
    <property type="term" value="P:maltose metabolic process"/>
    <property type="evidence" value="ECO:0007669"/>
    <property type="project" value="UniProtKB-KW"/>
</dbReference>